<proteinExistence type="predicted"/>
<protein>
    <submittedName>
        <fullName evidence="1">Uncharacterized protein</fullName>
    </submittedName>
</protein>
<evidence type="ECO:0000313" key="1">
    <source>
        <dbReference type="EMBL" id="NKX55315.1"/>
    </source>
</evidence>
<accession>A0A7X6K544</accession>
<evidence type="ECO:0000313" key="2">
    <source>
        <dbReference type="Proteomes" id="UP000544090"/>
    </source>
</evidence>
<organism evidence="1 2">
    <name type="scientific">Arthrobacter mobilis</name>
    <dbReference type="NCBI Taxonomy" id="2724944"/>
    <lineage>
        <taxon>Bacteria</taxon>
        <taxon>Bacillati</taxon>
        <taxon>Actinomycetota</taxon>
        <taxon>Actinomycetes</taxon>
        <taxon>Micrococcales</taxon>
        <taxon>Micrococcaceae</taxon>
        <taxon>Arthrobacter</taxon>
    </lineage>
</organism>
<dbReference type="AlphaFoldDB" id="A0A7X6K544"/>
<dbReference type="RefSeq" id="WP_168486738.1">
    <property type="nucleotide sequence ID" value="NZ_JAAZSQ010000011.1"/>
</dbReference>
<dbReference type="Proteomes" id="UP000544090">
    <property type="component" value="Unassembled WGS sequence"/>
</dbReference>
<gene>
    <name evidence="1" type="ORF">HGG74_12330</name>
</gene>
<keyword evidence="2" id="KW-1185">Reference proteome</keyword>
<dbReference type="EMBL" id="JAAZSQ010000011">
    <property type="protein sequence ID" value="NKX55315.1"/>
    <property type="molecule type" value="Genomic_DNA"/>
</dbReference>
<reference evidence="1 2" key="1">
    <citation type="submission" date="2020-04" db="EMBL/GenBank/DDBJ databases">
        <title>Arthrobacter sp. nov.</title>
        <authorList>
            <person name="Liu S."/>
        </authorList>
    </citation>
    <scope>NUCLEOTIDE SEQUENCE [LARGE SCALE GENOMIC DNA]</scope>
    <source>
        <strain evidence="1 2">E918</strain>
    </source>
</reference>
<sequence>MSQSAWEPIDGQLWWPWPLDEAGVAALVRELSDRSLLGAFTGGRPRAGQTVVGVVLARDSEGRVAVLDAAGEAVPGPDYRMAAQTLALALGAAVELDDFDFEAPPADAALELESTPELPDPPDEAADVESLRTVLVGRFRRADLVLFGALNHVDLYVLEDVAPGDRSLVLVRGEVAPGLFNWPVESKPVVALMNLDGFRAVEAWLPGKRKDPATNFWHAWEPPAKPFPSTSRASGSALRLLGRLVRPGSPDTALLASSLGLGPDTVARLRELLCEQDGPQVLVAAARLLGLPELAGQLAEGTVDPFVVENMSCLPALPLGKAVLEVMSTPGSGGSPAAVWHRAVLQRPGLLAGSAAVAGAAAAALYRSAARRPSGAAGLLRAGALTLAAQAAGDLAFYGYLKYRSRRR</sequence>
<comment type="caution">
    <text evidence="1">The sequence shown here is derived from an EMBL/GenBank/DDBJ whole genome shotgun (WGS) entry which is preliminary data.</text>
</comment>
<name>A0A7X6K544_9MICC</name>